<dbReference type="SUPFAM" id="SSF53720">
    <property type="entry name" value="ALDH-like"/>
    <property type="match status" value="1"/>
</dbReference>
<name>A0ABQ2Z6M0_9GAMM</name>
<dbReference type="PROSITE" id="PS00070">
    <property type="entry name" value="ALDEHYDE_DEHYDR_CYS"/>
    <property type="match status" value="1"/>
</dbReference>
<dbReference type="CDD" id="cd07112">
    <property type="entry name" value="ALDH_GABALDH-PuuC"/>
    <property type="match status" value="1"/>
</dbReference>
<evidence type="ECO:0000313" key="6">
    <source>
        <dbReference type="Proteomes" id="UP000653056"/>
    </source>
</evidence>
<dbReference type="EMBL" id="BMXS01000020">
    <property type="protein sequence ID" value="GGY03006.1"/>
    <property type="molecule type" value="Genomic_DNA"/>
</dbReference>
<keyword evidence="6" id="KW-1185">Reference proteome</keyword>
<sequence length="497" mass="53289">MSIQPLTVEQVFTRAREGRLWAGHLVPGLQPEAQPSFATLAPHDGSEIGQVAQGSAEVVASAVRAARAGFVEGEWSRLAPAERKRVMLRWVALLEQHAEELAALDCIDGGKPITECRETDIPETVNTLAWYAEAVDKLYGKVAPTGGDALGLIVKEPVGVVGAVLPWNFPAQMFAWKVGPALASGNSVIVKPAEQTSMSAYRMVQLAHEAGVPESALLLVTGHGEDTGQPLGLHPDVDVVSFTGSTEVGRKFLEYSARSNLKEIVLECGGKSPQVVFADVPDLEAIVDDVLSAAFWNMGENCSCGSRLIVERSIKDALIEKLVAGLAAWKVGDPTDPATRIGPMIEQVHFDKVRGFLESAKEEGAQLVHGGQTLAQGSGWFVEPTIYDEVTPGMRLFQEEVFGPLLAVTPFDTEEEALSLANDTAYGLAASLYTADIKRANRMAFGIRAGTVSVNGFSEGDITTPFGGYKLSGFGGRDNGLEAFEQYVQTKTVWYVN</sequence>
<dbReference type="RefSeq" id="WP_189471232.1">
    <property type="nucleotide sequence ID" value="NZ_BMXS01000020.1"/>
</dbReference>
<evidence type="ECO:0000313" key="5">
    <source>
        <dbReference type="EMBL" id="GGY03006.1"/>
    </source>
</evidence>
<evidence type="ECO:0000256" key="3">
    <source>
        <dbReference type="RuleBase" id="RU003345"/>
    </source>
</evidence>
<evidence type="ECO:0000256" key="2">
    <source>
        <dbReference type="PROSITE-ProRule" id="PRU10007"/>
    </source>
</evidence>
<dbReference type="Pfam" id="PF00171">
    <property type="entry name" value="Aldedh"/>
    <property type="match status" value="1"/>
</dbReference>
<feature type="domain" description="Aldehyde dehydrogenase" evidence="4">
    <location>
        <begin position="34"/>
        <end position="493"/>
    </location>
</feature>
<dbReference type="InterPro" id="IPR016162">
    <property type="entry name" value="Ald_DH_N"/>
</dbReference>
<dbReference type="InterPro" id="IPR029510">
    <property type="entry name" value="Ald_DH_CS_GLU"/>
</dbReference>
<dbReference type="Gene3D" id="3.40.309.10">
    <property type="entry name" value="Aldehyde Dehydrogenase, Chain A, domain 2"/>
    <property type="match status" value="1"/>
</dbReference>
<dbReference type="InterPro" id="IPR016161">
    <property type="entry name" value="Ald_DH/histidinol_DH"/>
</dbReference>
<organism evidence="5 6">
    <name type="scientific">Litchfieldella qijiaojingensis</name>
    <dbReference type="NCBI Taxonomy" id="980347"/>
    <lineage>
        <taxon>Bacteria</taxon>
        <taxon>Pseudomonadati</taxon>
        <taxon>Pseudomonadota</taxon>
        <taxon>Gammaproteobacteria</taxon>
        <taxon>Oceanospirillales</taxon>
        <taxon>Halomonadaceae</taxon>
        <taxon>Litchfieldella</taxon>
    </lineage>
</organism>
<dbReference type="InterPro" id="IPR015590">
    <property type="entry name" value="Aldehyde_DH_dom"/>
</dbReference>
<evidence type="ECO:0000259" key="4">
    <source>
        <dbReference type="Pfam" id="PF00171"/>
    </source>
</evidence>
<dbReference type="InterPro" id="IPR016163">
    <property type="entry name" value="Ald_DH_C"/>
</dbReference>
<keyword evidence="1 3" id="KW-0560">Oxidoreductase</keyword>
<dbReference type="InterPro" id="IPR016160">
    <property type="entry name" value="Ald_DH_CS_CYS"/>
</dbReference>
<feature type="active site" evidence="2">
    <location>
        <position position="267"/>
    </location>
</feature>
<evidence type="ECO:0000256" key="1">
    <source>
        <dbReference type="ARBA" id="ARBA00023002"/>
    </source>
</evidence>
<dbReference type="Proteomes" id="UP000653056">
    <property type="component" value="Unassembled WGS sequence"/>
</dbReference>
<comment type="caution">
    <text evidence="5">The sequence shown here is derived from an EMBL/GenBank/DDBJ whole genome shotgun (WGS) entry which is preliminary data.</text>
</comment>
<proteinExistence type="inferred from homology"/>
<comment type="similarity">
    <text evidence="3">Belongs to the aldehyde dehydrogenase family.</text>
</comment>
<gene>
    <name evidence="5" type="primary">dhaL</name>
    <name evidence="5" type="ORF">GCM10007160_33570</name>
</gene>
<reference evidence="6" key="1">
    <citation type="journal article" date="2019" name="Int. J. Syst. Evol. Microbiol.">
        <title>The Global Catalogue of Microorganisms (GCM) 10K type strain sequencing project: providing services to taxonomists for standard genome sequencing and annotation.</title>
        <authorList>
            <consortium name="The Broad Institute Genomics Platform"/>
            <consortium name="The Broad Institute Genome Sequencing Center for Infectious Disease"/>
            <person name="Wu L."/>
            <person name="Ma J."/>
        </authorList>
    </citation>
    <scope>NUCLEOTIDE SEQUENCE [LARGE SCALE GENOMIC DNA]</scope>
    <source>
        <strain evidence="6">KCTC 22228</strain>
    </source>
</reference>
<accession>A0ABQ2Z6M0</accession>
<dbReference type="PROSITE" id="PS00687">
    <property type="entry name" value="ALDEHYDE_DEHYDR_GLU"/>
    <property type="match status" value="1"/>
</dbReference>
<protein>
    <submittedName>
        <fullName evidence="5">Aldehyde dehydrogenase</fullName>
    </submittedName>
</protein>
<dbReference type="Gene3D" id="3.40.605.10">
    <property type="entry name" value="Aldehyde Dehydrogenase, Chain A, domain 1"/>
    <property type="match status" value="1"/>
</dbReference>
<dbReference type="PANTHER" id="PTHR11699">
    <property type="entry name" value="ALDEHYDE DEHYDROGENASE-RELATED"/>
    <property type="match status" value="1"/>
</dbReference>